<evidence type="ECO:0000256" key="8">
    <source>
        <dbReference type="SAM" id="SignalP"/>
    </source>
</evidence>
<dbReference type="GO" id="GO:0005764">
    <property type="term" value="C:lysosome"/>
    <property type="evidence" value="ECO:0007669"/>
    <property type="project" value="TreeGrafter"/>
</dbReference>
<sequence>MQNRLIHAALAICLALHAARAGAQNTTPEAPVTAATAPAAPASASETPFVPQETPADRDARMSWWREARFGMFIHWGVYSVPAGRYDGKEVPGLGEWIMHDARIPRATYQQYARSFDPIHYDPDAWVRLAKEAGVKYIVITSKHHDGFALFDTKASPWNVVQATPYGKDLLAPLAAACRKYGIRLGFYYSQANDWNNPGGAAAGGHWDSTQNGSMDDYIRNVAVPQVKEILTHYGKVAELWWDVPTGMTPARAAQFLPLLALQPGIIVNNRLGGDVKGDIETPEQYIPATGIPGRDWETCMTMNDTWGYKVDDNHWKSASTLIRNLVDIASKGGNYLLNVGPTSLGDFPGPIVERLQSIGRWMKVNGEAIYGTTASPFEHLDWGRCTQKPGVLYLHVFNWPADGRLLVPGLRSVPGSAYLLDGHKPLRFEHTAEGLIIHLPTAPPDSIASVIVVKGGKMVVVHTPPKPLLSAADGSFTLSAAQARLGSTGQPPQLEGEPGRQNIGYWTDTKAWASWTVSVKKPGRYAVAVDVATPASSPAWTITLSGPIALKIDTVVSGTGSYGTYQNQAMGQLNVAQAGTYVLRISPRETGWEPVNLRSVQLTPVP</sequence>
<evidence type="ECO:0000313" key="11">
    <source>
        <dbReference type="Proteomes" id="UP000294498"/>
    </source>
</evidence>
<dbReference type="GO" id="GO:0004560">
    <property type="term" value="F:alpha-L-fucosidase activity"/>
    <property type="evidence" value="ECO:0007669"/>
    <property type="project" value="InterPro"/>
</dbReference>
<evidence type="ECO:0000256" key="2">
    <source>
        <dbReference type="ARBA" id="ARBA00007951"/>
    </source>
</evidence>
<dbReference type="RefSeq" id="WP_133999869.1">
    <property type="nucleotide sequence ID" value="NZ_SODV01000002.1"/>
</dbReference>
<evidence type="ECO:0000256" key="4">
    <source>
        <dbReference type="ARBA" id="ARBA00022729"/>
    </source>
</evidence>
<dbReference type="Gene3D" id="2.60.40.1180">
    <property type="entry name" value="Golgi alpha-mannosidase II"/>
    <property type="match status" value="1"/>
</dbReference>
<dbReference type="Pfam" id="PF01120">
    <property type="entry name" value="Alpha_L_fucos"/>
    <property type="match status" value="1"/>
</dbReference>
<gene>
    <name evidence="10" type="ORF">EDB95_5360</name>
</gene>
<dbReference type="SUPFAM" id="SSF49785">
    <property type="entry name" value="Galactose-binding domain-like"/>
    <property type="match status" value="1"/>
</dbReference>
<accession>A0A4R8DKH3</accession>
<dbReference type="GO" id="GO:0016139">
    <property type="term" value="P:glycoside catabolic process"/>
    <property type="evidence" value="ECO:0007669"/>
    <property type="project" value="TreeGrafter"/>
</dbReference>
<feature type="compositionally biased region" description="Low complexity" evidence="7">
    <location>
        <begin position="27"/>
        <end position="48"/>
    </location>
</feature>
<keyword evidence="5" id="KW-0378">Hydrolase</keyword>
<dbReference type="InterPro" id="IPR000933">
    <property type="entry name" value="Glyco_hydro_29"/>
</dbReference>
<comment type="similarity">
    <text evidence="2">Belongs to the glycosyl hydrolase 29 family.</text>
</comment>
<dbReference type="Gene3D" id="2.60.120.260">
    <property type="entry name" value="Galactose-binding domain-like"/>
    <property type="match status" value="1"/>
</dbReference>
<dbReference type="PROSITE" id="PS51175">
    <property type="entry name" value="CBM6"/>
    <property type="match status" value="1"/>
</dbReference>
<dbReference type="Gene3D" id="3.20.20.80">
    <property type="entry name" value="Glycosidases"/>
    <property type="match status" value="1"/>
</dbReference>
<evidence type="ECO:0000256" key="6">
    <source>
        <dbReference type="ARBA" id="ARBA00023295"/>
    </source>
</evidence>
<dbReference type="InterPro" id="IPR005084">
    <property type="entry name" value="CBM6"/>
</dbReference>
<dbReference type="EMBL" id="SODV01000002">
    <property type="protein sequence ID" value="TDW97510.1"/>
    <property type="molecule type" value="Genomic_DNA"/>
</dbReference>
<feature type="domain" description="CBM6" evidence="9">
    <location>
        <begin position="468"/>
        <end position="604"/>
    </location>
</feature>
<evidence type="ECO:0000256" key="7">
    <source>
        <dbReference type="SAM" id="MobiDB-lite"/>
    </source>
</evidence>
<dbReference type="EC" id="3.2.1.51" evidence="3"/>
<dbReference type="OrthoDB" id="107551at2"/>
<evidence type="ECO:0000259" key="9">
    <source>
        <dbReference type="PROSITE" id="PS51175"/>
    </source>
</evidence>
<feature type="signal peptide" evidence="8">
    <location>
        <begin position="1"/>
        <end position="23"/>
    </location>
</feature>
<reference evidence="10 11" key="1">
    <citation type="submission" date="2019-03" db="EMBL/GenBank/DDBJ databases">
        <title>Genomic Encyclopedia of Type Strains, Phase IV (KMG-IV): sequencing the most valuable type-strain genomes for metagenomic binning, comparative biology and taxonomic classification.</title>
        <authorList>
            <person name="Goeker M."/>
        </authorList>
    </citation>
    <scope>NUCLEOTIDE SEQUENCE [LARGE SCALE GENOMIC DNA]</scope>
    <source>
        <strain evidence="10 11">DSM 100059</strain>
    </source>
</reference>
<keyword evidence="6" id="KW-0326">Glycosidase</keyword>
<dbReference type="SMART" id="SM00812">
    <property type="entry name" value="Alpha_L_fucos"/>
    <property type="match status" value="1"/>
</dbReference>
<feature type="region of interest" description="Disordered" evidence="7">
    <location>
        <begin position="27"/>
        <end position="55"/>
    </location>
</feature>
<evidence type="ECO:0000256" key="5">
    <source>
        <dbReference type="ARBA" id="ARBA00022801"/>
    </source>
</evidence>
<comment type="caution">
    <text evidence="10">The sequence shown here is derived from an EMBL/GenBank/DDBJ whole genome shotgun (WGS) entry which is preliminary data.</text>
</comment>
<comment type="function">
    <text evidence="1">Alpha-L-fucosidase is responsible for hydrolyzing the alpha-1,6-linked fucose joined to the reducing-end N-acetylglucosamine of the carbohydrate moieties of glycoproteins.</text>
</comment>
<dbReference type="SUPFAM" id="SSF51445">
    <property type="entry name" value="(Trans)glycosidases"/>
    <property type="match status" value="1"/>
</dbReference>
<dbReference type="Proteomes" id="UP000294498">
    <property type="component" value="Unassembled WGS sequence"/>
</dbReference>
<keyword evidence="11" id="KW-1185">Reference proteome</keyword>
<name>A0A4R8DKH3_9BACT</name>
<dbReference type="AlphaFoldDB" id="A0A4R8DKH3"/>
<dbReference type="InterPro" id="IPR008979">
    <property type="entry name" value="Galactose-bd-like_sf"/>
</dbReference>
<organism evidence="10 11">
    <name type="scientific">Dinghuibacter silviterrae</name>
    <dbReference type="NCBI Taxonomy" id="1539049"/>
    <lineage>
        <taxon>Bacteria</taxon>
        <taxon>Pseudomonadati</taxon>
        <taxon>Bacteroidota</taxon>
        <taxon>Chitinophagia</taxon>
        <taxon>Chitinophagales</taxon>
        <taxon>Chitinophagaceae</taxon>
        <taxon>Dinghuibacter</taxon>
    </lineage>
</organism>
<dbReference type="InterPro" id="IPR057739">
    <property type="entry name" value="Glyco_hydro_29_N"/>
</dbReference>
<keyword evidence="4 8" id="KW-0732">Signal</keyword>
<dbReference type="InterPro" id="IPR013780">
    <property type="entry name" value="Glyco_hydro_b"/>
</dbReference>
<dbReference type="GO" id="GO:0006004">
    <property type="term" value="P:fucose metabolic process"/>
    <property type="evidence" value="ECO:0007669"/>
    <property type="project" value="InterPro"/>
</dbReference>
<dbReference type="InterPro" id="IPR017853">
    <property type="entry name" value="GH"/>
</dbReference>
<dbReference type="PANTHER" id="PTHR10030:SF37">
    <property type="entry name" value="ALPHA-L-FUCOSIDASE-RELATED"/>
    <property type="match status" value="1"/>
</dbReference>
<evidence type="ECO:0000256" key="3">
    <source>
        <dbReference type="ARBA" id="ARBA00012662"/>
    </source>
</evidence>
<protein>
    <recommendedName>
        <fullName evidence="3">alpha-L-fucosidase</fullName>
        <ecNumber evidence="3">3.2.1.51</ecNumber>
    </recommendedName>
</protein>
<feature type="chain" id="PRO_5020367612" description="alpha-L-fucosidase" evidence="8">
    <location>
        <begin position="24"/>
        <end position="607"/>
    </location>
</feature>
<evidence type="ECO:0000313" key="10">
    <source>
        <dbReference type="EMBL" id="TDW97510.1"/>
    </source>
</evidence>
<evidence type="ECO:0000256" key="1">
    <source>
        <dbReference type="ARBA" id="ARBA00004071"/>
    </source>
</evidence>
<dbReference type="InterPro" id="IPR016286">
    <property type="entry name" value="FUC_metazoa-typ"/>
</dbReference>
<dbReference type="PANTHER" id="PTHR10030">
    <property type="entry name" value="ALPHA-L-FUCOSIDASE"/>
    <property type="match status" value="1"/>
</dbReference>
<dbReference type="GO" id="GO:0030246">
    <property type="term" value="F:carbohydrate binding"/>
    <property type="evidence" value="ECO:0007669"/>
    <property type="project" value="InterPro"/>
</dbReference>
<proteinExistence type="inferred from homology"/>
<dbReference type="PRINTS" id="PR00741">
    <property type="entry name" value="GLHYDRLASE29"/>
</dbReference>